<dbReference type="SUPFAM" id="SSF48208">
    <property type="entry name" value="Six-hairpin glycosidases"/>
    <property type="match status" value="2"/>
</dbReference>
<dbReference type="GO" id="GO:0005789">
    <property type="term" value="C:endoplasmic reticulum membrane"/>
    <property type="evidence" value="ECO:0007669"/>
    <property type="project" value="UniProtKB-SubCell"/>
</dbReference>
<name>A0A2G9UFP1_TELCI</name>
<dbReference type="GO" id="GO:0009311">
    <property type="term" value="P:oligosaccharide metabolic process"/>
    <property type="evidence" value="ECO:0007669"/>
    <property type="project" value="InterPro"/>
</dbReference>
<evidence type="ECO:0000256" key="6">
    <source>
        <dbReference type="ARBA" id="ARBA00022968"/>
    </source>
</evidence>
<dbReference type="PANTHER" id="PTHR10412">
    <property type="entry name" value="MANNOSYL-OLIGOSACCHARIDE GLUCOSIDASE"/>
    <property type="match status" value="1"/>
</dbReference>
<dbReference type="PANTHER" id="PTHR10412:SF11">
    <property type="entry name" value="MANNOSYL-OLIGOSACCHARIDE GLUCOSIDASE"/>
    <property type="match status" value="1"/>
</dbReference>
<evidence type="ECO:0000256" key="2">
    <source>
        <dbReference type="ARBA" id="ARBA00010833"/>
    </source>
</evidence>
<feature type="domain" description="Glycosyl hydrolase family 63 C-terminal" evidence="12">
    <location>
        <begin position="156"/>
        <end position="404"/>
    </location>
</feature>
<dbReference type="OrthoDB" id="410058at2759"/>
<reference evidence="13 14" key="1">
    <citation type="submission" date="2015-09" db="EMBL/GenBank/DDBJ databases">
        <title>Draft genome of the parasitic nematode Teladorsagia circumcincta isolate WARC Sus (inbred).</title>
        <authorList>
            <person name="Mitreva M."/>
        </authorList>
    </citation>
    <scope>NUCLEOTIDE SEQUENCE [LARGE SCALE GENOMIC DNA]</scope>
    <source>
        <strain evidence="13 14">S</strain>
    </source>
</reference>
<evidence type="ECO:0000256" key="9">
    <source>
        <dbReference type="ARBA" id="ARBA00023180"/>
    </source>
</evidence>
<dbReference type="AlphaFoldDB" id="A0A2G9UFP1"/>
<keyword evidence="8" id="KW-0472">Membrane</keyword>
<accession>A0A2G9UFP1</accession>
<dbReference type="GO" id="GO:0004573">
    <property type="term" value="F:Glc3Man9GlcNAc2 oligosaccharide glucosidase activity"/>
    <property type="evidence" value="ECO:0007669"/>
    <property type="project" value="UniProtKB-EC"/>
</dbReference>
<proteinExistence type="inferred from homology"/>
<dbReference type="Pfam" id="PF03200">
    <property type="entry name" value="Glyco_hydro_63"/>
    <property type="match status" value="2"/>
</dbReference>
<dbReference type="InterPro" id="IPR012341">
    <property type="entry name" value="6hp_glycosidase-like_sf"/>
</dbReference>
<protein>
    <recommendedName>
        <fullName evidence="11">mannosyl-oligosaccharide glucosidase</fullName>
        <ecNumber evidence="11">3.2.1.106</ecNumber>
    </recommendedName>
</protein>
<evidence type="ECO:0000259" key="12">
    <source>
        <dbReference type="Pfam" id="PF03200"/>
    </source>
</evidence>
<keyword evidence="5" id="KW-0256">Endoplasmic reticulum</keyword>
<dbReference type="InterPro" id="IPR031335">
    <property type="entry name" value="Glyco_hydro_63_C"/>
</dbReference>
<evidence type="ECO:0000256" key="5">
    <source>
        <dbReference type="ARBA" id="ARBA00022824"/>
    </source>
</evidence>
<keyword evidence="6" id="KW-0735">Signal-anchor</keyword>
<evidence type="ECO:0000256" key="11">
    <source>
        <dbReference type="ARBA" id="ARBA00038888"/>
    </source>
</evidence>
<gene>
    <name evidence="13" type="ORF">TELCIR_09213</name>
</gene>
<evidence type="ECO:0000256" key="4">
    <source>
        <dbReference type="ARBA" id="ARBA00022801"/>
    </source>
</evidence>
<dbReference type="Gene3D" id="1.50.10.10">
    <property type="match status" value="3"/>
</dbReference>
<feature type="domain" description="Glycosyl hydrolase family 63 C-terminal" evidence="12">
    <location>
        <begin position="1"/>
        <end position="101"/>
    </location>
</feature>
<dbReference type="GO" id="GO:0006487">
    <property type="term" value="P:protein N-linked glycosylation"/>
    <property type="evidence" value="ECO:0007669"/>
    <property type="project" value="TreeGrafter"/>
</dbReference>
<evidence type="ECO:0000313" key="13">
    <source>
        <dbReference type="EMBL" id="PIO68983.1"/>
    </source>
</evidence>
<dbReference type="InterPro" id="IPR008928">
    <property type="entry name" value="6-hairpin_glycosidase_sf"/>
</dbReference>
<evidence type="ECO:0000256" key="7">
    <source>
        <dbReference type="ARBA" id="ARBA00022989"/>
    </source>
</evidence>
<comment type="similarity">
    <text evidence="2">Belongs to the glycosyl hydrolase 63 family.</text>
</comment>
<evidence type="ECO:0000256" key="8">
    <source>
        <dbReference type="ARBA" id="ARBA00023136"/>
    </source>
</evidence>
<keyword evidence="7" id="KW-1133">Transmembrane helix</keyword>
<dbReference type="EMBL" id="KZ346828">
    <property type="protein sequence ID" value="PIO68983.1"/>
    <property type="molecule type" value="Genomic_DNA"/>
</dbReference>
<dbReference type="EC" id="3.2.1.106" evidence="11"/>
<evidence type="ECO:0000256" key="10">
    <source>
        <dbReference type="ARBA" id="ARBA00023295"/>
    </source>
</evidence>
<organism evidence="13 14">
    <name type="scientific">Teladorsagia circumcincta</name>
    <name type="common">Brown stomach worm</name>
    <name type="synonym">Ostertagia circumcincta</name>
    <dbReference type="NCBI Taxonomy" id="45464"/>
    <lineage>
        <taxon>Eukaryota</taxon>
        <taxon>Metazoa</taxon>
        <taxon>Ecdysozoa</taxon>
        <taxon>Nematoda</taxon>
        <taxon>Chromadorea</taxon>
        <taxon>Rhabditida</taxon>
        <taxon>Rhabditina</taxon>
        <taxon>Rhabditomorpha</taxon>
        <taxon>Strongyloidea</taxon>
        <taxon>Trichostrongylidae</taxon>
        <taxon>Teladorsagia</taxon>
    </lineage>
</organism>
<keyword evidence="4" id="KW-0378">Hydrolase</keyword>
<evidence type="ECO:0000256" key="1">
    <source>
        <dbReference type="ARBA" id="ARBA00004648"/>
    </source>
</evidence>
<keyword evidence="9" id="KW-0325">Glycoprotein</keyword>
<sequence>MAKVALSNMLGGIGYWHGYNKVHVGGETIIPYGPHELFSAVPSRSFFPRGFLWDEGFHNMLIRRYDPELSLEILVSWLNTMSEDGWIPREMILGVEAEAKILVSWLNTMSEDGWIPREMILGAEAEAKVPSEFVVQRTNVANPPSIFYIVDQMLNDKKEYHLDLRCWMALGSRVMDKLAHLFEEEKHKNKYADQASVLGDYNELIRLHWSDSKKAFFDYGRHSDKLLLIRKPIPGSPEQYSVERSVVHEPKLGFVEDVYGYNSLFPLMLRLLPPESDALTHTLSSLVDPELMWTEYGLRSISRTSPYYDARNTEHDPPYWRGYIWININYMVLSALKYYGSLPGPSQTTAQNTFLELKRNIVTNMAKEFNRTGYIWEHYDDKTGQGRGSHPFNGWSSLVLMIMSDNIDAL</sequence>
<dbReference type="InterPro" id="IPR004888">
    <property type="entry name" value="Glycoside_hydrolase_63"/>
</dbReference>
<keyword evidence="14" id="KW-1185">Reference proteome</keyword>
<evidence type="ECO:0000313" key="14">
    <source>
        <dbReference type="Proteomes" id="UP000230423"/>
    </source>
</evidence>
<keyword evidence="3" id="KW-0812">Transmembrane</keyword>
<comment type="subcellular location">
    <subcellularLocation>
        <location evidence="1">Endoplasmic reticulum membrane</location>
        <topology evidence="1">Single-pass type II membrane protein</topology>
    </subcellularLocation>
</comment>
<dbReference type="Proteomes" id="UP000230423">
    <property type="component" value="Unassembled WGS sequence"/>
</dbReference>
<keyword evidence="10" id="KW-0326">Glycosidase</keyword>
<evidence type="ECO:0000256" key="3">
    <source>
        <dbReference type="ARBA" id="ARBA00022692"/>
    </source>
</evidence>